<feature type="transmembrane region" description="Helical" evidence="1">
    <location>
        <begin position="55"/>
        <end position="77"/>
    </location>
</feature>
<keyword evidence="1" id="KW-0812">Transmembrane</keyword>
<organism evidence="2 3">
    <name type="scientific">Fructobacillus papyriferae</name>
    <dbReference type="NCBI Taxonomy" id="2713171"/>
    <lineage>
        <taxon>Bacteria</taxon>
        <taxon>Bacillati</taxon>
        <taxon>Bacillota</taxon>
        <taxon>Bacilli</taxon>
        <taxon>Lactobacillales</taxon>
        <taxon>Lactobacillaceae</taxon>
        <taxon>Fructobacillus</taxon>
    </lineage>
</organism>
<name>A0ABS5QQP8_9LACO</name>
<protein>
    <submittedName>
        <fullName evidence="2">Uncharacterized protein</fullName>
    </submittedName>
</protein>
<feature type="transmembrane region" description="Helical" evidence="1">
    <location>
        <begin position="12"/>
        <end position="35"/>
    </location>
</feature>
<evidence type="ECO:0000313" key="3">
    <source>
        <dbReference type="Proteomes" id="UP001519418"/>
    </source>
</evidence>
<proteinExistence type="predicted"/>
<evidence type="ECO:0000256" key="1">
    <source>
        <dbReference type="SAM" id="Phobius"/>
    </source>
</evidence>
<keyword evidence="3" id="KW-1185">Reference proteome</keyword>
<keyword evidence="1" id="KW-0472">Membrane</keyword>
<accession>A0ABS5QQP8</accession>
<dbReference type="EMBL" id="JAAMFI010000004">
    <property type="protein sequence ID" value="MBS9335530.1"/>
    <property type="molecule type" value="Genomic_DNA"/>
</dbReference>
<reference evidence="2 3" key="1">
    <citation type="submission" date="2020-02" db="EMBL/GenBank/DDBJ databases">
        <title>Fructobacillus sp. isolated from paper mulberry of Taiwan.</title>
        <authorList>
            <person name="Lin S.-T."/>
        </authorList>
    </citation>
    <scope>NUCLEOTIDE SEQUENCE [LARGE SCALE GENOMIC DNA]</scope>
    <source>
        <strain evidence="2 3">M1-10</strain>
    </source>
</reference>
<sequence>MNHFYRKMHRTKFGCGLSLCVAFFSMVVICLFIYLSMKDNKINPWVNLARHIATIFNNAFLLFLAVPVFLIFFVLFLHDRNIFQDQNYDEVGTSLLKLCFGLTSLYSFMFMEWKIAACLITLVGFSYKFILEPFSETAESKKERQRQFVLKKKSFRRNLK</sequence>
<gene>
    <name evidence="2" type="ORF">G6R27_05750</name>
</gene>
<evidence type="ECO:0000313" key="2">
    <source>
        <dbReference type="EMBL" id="MBS9335530.1"/>
    </source>
</evidence>
<keyword evidence="1" id="KW-1133">Transmembrane helix</keyword>
<dbReference type="Proteomes" id="UP001519418">
    <property type="component" value="Unassembled WGS sequence"/>
</dbReference>
<comment type="caution">
    <text evidence="2">The sequence shown here is derived from an EMBL/GenBank/DDBJ whole genome shotgun (WGS) entry which is preliminary data.</text>
</comment>
<dbReference type="RefSeq" id="WP_213820127.1">
    <property type="nucleotide sequence ID" value="NZ_JAAMFI010000004.1"/>
</dbReference>